<keyword evidence="13" id="KW-0067">ATP-binding</keyword>
<comment type="function">
    <text evidence="17">Member of the two-component regulatory system PhoR/PhoB involved in the phosphate regulon genes expression. PhoR may function as a membrane-associated protein kinase that phosphorylates PhoB in response to environmental signals.</text>
</comment>
<dbReference type="FunFam" id="1.10.287.130:FF:000008">
    <property type="entry name" value="Two-component sensor histidine kinase"/>
    <property type="match status" value="1"/>
</dbReference>
<dbReference type="SUPFAM" id="SSF55874">
    <property type="entry name" value="ATPase domain of HSP90 chaperone/DNA topoisomerase II/histidine kinase"/>
    <property type="match status" value="1"/>
</dbReference>
<dbReference type="GO" id="GO:0005524">
    <property type="term" value="F:ATP binding"/>
    <property type="evidence" value="ECO:0007669"/>
    <property type="project" value="UniProtKB-KW"/>
</dbReference>
<name>A0A1I1UZ48_9GAMM</name>
<keyword evidence="7" id="KW-0597">Phosphoprotein</keyword>
<keyword evidence="14 18" id="KW-1133">Transmembrane helix</keyword>
<evidence type="ECO:0000256" key="7">
    <source>
        <dbReference type="ARBA" id="ARBA00022553"/>
    </source>
</evidence>
<feature type="transmembrane region" description="Helical" evidence="18">
    <location>
        <begin position="12"/>
        <end position="43"/>
    </location>
</feature>
<evidence type="ECO:0000256" key="2">
    <source>
        <dbReference type="ARBA" id="ARBA00004236"/>
    </source>
</evidence>
<evidence type="ECO:0000256" key="12">
    <source>
        <dbReference type="ARBA" id="ARBA00022777"/>
    </source>
</evidence>
<evidence type="ECO:0000256" key="17">
    <source>
        <dbReference type="ARBA" id="ARBA00025207"/>
    </source>
</evidence>
<dbReference type="OrthoDB" id="9813151at2"/>
<comment type="catalytic activity">
    <reaction evidence="1">
        <text>ATP + protein L-histidine = ADP + protein N-phospho-L-histidine.</text>
        <dbReference type="EC" id="2.7.13.3"/>
    </reaction>
</comment>
<accession>A0A1I1UZ48</accession>
<dbReference type="InterPro" id="IPR014310">
    <property type="entry name" value="Sig_transdc_His_kinase_PhoR"/>
</dbReference>
<evidence type="ECO:0000313" key="21">
    <source>
        <dbReference type="Proteomes" id="UP000198611"/>
    </source>
</evidence>
<dbReference type="PRINTS" id="PR00344">
    <property type="entry name" value="BCTRLSENSOR"/>
</dbReference>
<dbReference type="GO" id="GO:0006817">
    <property type="term" value="P:phosphate ion transport"/>
    <property type="evidence" value="ECO:0007669"/>
    <property type="project" value="UniProtKB-KW"/>
</dbReference>
<dbReference type="InterPro" id="IPR021766">
    <property type="entry name" value="PhoR_N"/>
</dbReference>
<proteinExistence type="predicted"/>
<dbReference type="InterPro" id="IPR036890">
    <property type="entry name" value="HATPase_C_sf"/>
</dbReference>
<dbReference type="AlphaFoldDB" id="A0A1I1UZ48"/>
<dbReference type="InterPro" id="IPR004358">
    <property type="entry name" value="Sig_transdc_His_kin-like_C"/>
</dbReference>
<dbReference type="PROSITE" id="PS50109">
    <property type="entry name" value="HIS_KIN"/>
    <property type="match status" value="1"/>
</dbReference>
<evidence type="ECO:0000256" key="3">
    <source>
        <dbReference type="ARBA" id="ARBA00012438"/>
    </source>
</evidence>
<dbReference type="SUPFAM" id="SSF55785">
    <property type="entry name" value="PYP-like sensor domain (PAS domain)"/>
    <property type="match status" value="1"/>
</dbReference>
<evidence type="ECO:0000313" key="20">
    <source>
        <dbReference type="EMBL" id="SFD76077.1"/>
    </source>
</evidence>
<reference evidence="20 21" key="1">
    <citation type="submission" date="2016-10" db="EMBL/GenBank/DDBJ databases">
        <authorList>
            <person name="de Groot N.N."/>
        </authorList>
    </citation>
    <scope>NUCLEOTIDE SEQUENCE [LARGE SCALE GENOMIC DNA]</scope>
    <source>
        <strain evidence="20 21">HL3</strain>
    </source>
</reference>
<feature type="domain" description="Histidine kinase" evidence="19">
    <location>
        <begin position="210"/>
        <end position="429"/>
    </location>
</feature>
<evidence type="ECO:0000256" key="10">
    <source>
        <dbReference type="ARBA" id="ARBA00022692"/>
    </source>
</evidence>
<organism evidence="20 21">
    <name type="scientific">Thiohalospira halophila DSM 15071</name>
    <dbReference type="NCBI Taxonomy" id="1123397"/>
    <lineage>
        <taxon>Bacteria</taxon>
        <taxon>Pseudomonadati</taxon>
        <taxon>Pseudomonadota</taxon>
        <taxon>Gammaproteobacteria</taxon>
        <taxon>Thiohalospirales</taxon>
        <taxon>Thiohalospiraceae</taxon>
        <taxon>Thiohalospira</taxon>
    </lineage>
</organism>
<keyword evidence="8" id="KW-0592">Phosphate transport</keyword>
<dbReference type="Proteomes" id="UP000198611">
    <property type="component" value="Unassembled WGS sequence"/>
</dbReference>
<dbReference type="GO" id="GO:0016036">
    <property type="term" value="P:cellular response to phosphate starvation"/>
    <property type="evidence" value="ECO:0007669"/>
    <property type="project" value="TreeGrafter"/>
</dbReference>
<dbReference type="Pfam" id="PF00512">
    <property type="entry name" value="HisKA"/>
    <property type="match status" value="1"/>
</dbReference>
<dbReference type="InterPro" id="IPR000014">
    <property type="entry name" value="PAS"/>
</dbReference>
<keyword evidence="21" id="KW-1185">Reference proteome</keyword>
<dbReference type="GO" id="GO:0005886">
    <property type="term" value="C:plasma membrane"/>
    <property type="evidence" value="ECO:0007669"/>
    <property type="project" value="UniProtKB-SubCell"/>
</dbReference>
<evidence type="ECO:0000259" key="19">
    <source>
        <dbReference type="PROSITE" id="PS50109"/>
    </source>
</evidence>
<dbReference type="Pfam" id="PF11808">
    <property type="entry name" value="PhoR"/>
    <property type="match status" value="1"/>
</dbReference>
<keyword evidence="10 18" id="KW-0812">Transmembrane</keyword>
<dbReference type="GO" id="GO:0004721">
    <property type="term" value="F:phosphoprotein phosphatase activity"/>
    <property type="evidence" value="ECO:0007669"/>
    <property type="project" value="InterPro"/>
</dbReference>
<keyword evidence="11" id="KW-0547">Nucleotide-binding</keyword>
<dbReference type="InterPro" id="IPR035965">
    <property type="entry name" value="PAS-like_dom_sf"/>
</dbReference>
<dbReference type="InterPro" id="IPR003594">
    <property type="entry name" value="HATPase_dom"/>
</dbReference>
<dbReference type="InterPro" id="IPR003661">
    <property type="entry name" value="HisK_dim/P_dom"/>
</dbReference>
<keyword evidence="15" id="KW-0902">Two-component regulatory system</keyword>
<dbReference type="PANTHER" id="PTHR45453:SF1">
    <property type="entry name" value="PHOSPHATE REGULON SENSOR PROTEIN PHOR"/>
    <property type="match status" value="1"/>
</dbReference>
<dbReference type="NCBIfam" id="NF008235">
    <property type="entry name" value="PRK11006.1"/>
    <property type="match status" value="1"/>
</dbReference>
<keyword evidence="12 20" id="KW-0418">Kinase</keyword>
<evidence type="ECO:0000256" key="1">
    <source>
        <dbReference type="ARBA" id="ARBA00000085"/>
    </source>
</evidence>
<sequence length="440" mass="49515">MTNRWSTELGRVGLLALLGLGLGLFTPWPLVPVILVLLGYLTWHLYNLARLQRWLYASGQTEPPQSQGIWEDIFNGLYRRQIRQRKRRKRLSRLIHRFEESAAAMPDATIILGERGVIEWWNDAAGRLLGLRTPGDHGQRIHNLVRHPAFTDYLAAEDFSDSVEFPSPVDPNLMLSVRVVRYGRDQRLLLARDVTRLHQLEQMRRDFVANVSHELRTPLTVLAGYIETLQDDVGKDDPAQARPLALMEQQTTRMRALVDDLLYLSRLEMDGDRGPAPEAVDVPELAETLAEEARQLSGDRAHVITVDADPDLLLHGVPNELRSAFANLAFNAVQYTPAEGTIRLSWTRRPEGGGCFAVSDTGIGIPARHLSRLTERFYRVDVGRSRDKGGTGLGLAIVKHILQRHEGWLEVESEAEQGSTFRCCFPATRVSSRSDGVTKT</sequence>
<protein>
    <recommendedName>
        <fullName evidence="4">Phosphate regulon sensor protein PhoR</fullName>
        <ecNumber evidence="3">2.7.13.3</ecNumber>
    </recommendedName>
</protein>
<dbReference type="FunFam" id="3.30.565.10:FF:000006">
    <property type="entry name" value="Sensor histidine kinase WalK"/>
    <property type="match status" value="1"/>
</dbReference>
<dbReference type="SMART" id="SM00388">
    <property type="entry name" value="HisKA"/>
    <property type="match status" value="1"/>
</dbReference>
<evidence type="ECO:0000256" key="13">
    <source>
        <dbReference type="ARBA" id="ARBA00022840"/>
    </source>
</evidence>
<dbReference type="EMBL" id="FOMJ01000008">
    <property type="protein sequence ID" value="SFD76077.1"/>
    <property type="molecule type" value="Genomic_DNA"/>
</dbReference>
<evidence type="ECO:0000256" key="16">
    <source>
        <dbReference type="ARBA" id="ARBA00023136"/>
    </source>
</evidence>
<evidence type="ECO:0000256" key="11">
    <source>
        <dbReference type="ARBA" id="ARBA00022741"/>
    </source>
</evidence>
<evidence type="ECO:0000256" key="18">
    <source>
        <dbReference type="SAM" id="Phobius"/>
    </source>
</evidence>
<keyword evidence="16 18" id="KW-0472">Membrane</keyword>
<dbReference type="InterPro" id="IPR036097">
    <property type="entry name" value="HisK_dim/P_sf"/>
</dbReference>
<dbReference type="GO" id="GO:0000155">
    <property type="term" value="F:phosphorelay sensor kinase activity"/>
    <property type="evidence" value="ECO:0007669"/>
    <property type="project" value="InterPro"/>
</dbReference>
<keyword evidence="5" id="KW-0813">Transport</keyword>
<dbReference type="InterPro" id="IPR050351">
    <property type="entry name" value="BphY/WalK/GraS-like"/>
</dbReference>
<evidence type="ECO:0000256" key="4">
    <source>
        <dbReference type="ARBA" id="ARBA00019665"/>
    </source>
</evidence>
<dbReference type="Gene3D" id="3.30.450.20">
    <property type="entry name" value="PAS domain"/>
    <property type="match status" value="1"/>
</dbReference>
<evidence type="ECO:0000256" key="8">
    <source>
        <dbReference type="ARBA" id="ARBA00022592"/>
    </source>
</evidence>
<dbReference type="Gene3D" id="1.10.287.130">
    <property type="match status" value="1"/>
</dbReference>
<evidence type="ECO:0000256" key="5">
    <source>
        <dbReference type="ARBA" id="ARBA00022448"/>
    </source>
</evidence>
<keyword evidence="9" id="KW-0808">Transferase</keyword>
<dbReference type="Gene3D" id="3.30.565.10">
    <property type="entry name" value="Histidine kinase-like ATPase, C-terminal domain"/>
    <property type="match status" value="1"/>
</dbReference>
<dbReference type="Pfam" id="PF02518">
    <property type="entry name" value="HATPase_c"/>
    <property type="match status" value="1"/>
</dbReference>
<comment type="subcellular location">
    <subcellularLocation>
        <location evidence="2">Cell membrane</location>
    </subcellularLocation>
</comment>
<evidence type="ECO:0000256" key="6">
    <source>
        <dbReference type="ARBA" id="ARBA00022475"/>
    </source>
</evidence>
<dbReference type="NCBIfam" id="TIGR02966">
    <property type="entry name" value="phoR_proteo"/>
    <property type="match status" value="1"/>
</dbReference>
<keyword evidence="6" id="KW-1003">Cell membrane</keyword>
<dbReference type="SUPFAM" id="SSF47384">
    <property type="entry name" value="Homodimeric domain of signal transducing histidine kinase"/>
    <property type="match status" value="1"/>
</dbReference>
<dbReference type="PANTHER" id="PTHR45453">
    <property type="entry name" value="PHOSPHATE REGULON SENSOR PROTEIN PHOR"/>
    <property type="match status" value="1"/>
</dbReference>
<dbReference type="SMART" id="SM00387">
    <property type="entry name" value="HATPase_c"/>
    <property type="match status" value="1"/>
</dbReference>
<evidence type="ECO:0000256" key="9">
    <source>
        <dbReference type="ARBA" id="ARBA00022679"/>
    </source>
</evidence>
<dbReference type="STRING" id="1123397.SAMN05660831_02262"/>
<dbReference type="RefSeq" id="WP_093428879.1">
    <property type="nucleotide sequence ID" value="NZ_FOMJ01000008.1"/>
</dbReference>
<evidence type="ECO:0000256" key="15">
    <source>
        <dbReference type="ARBA" id="ARBA00023012"/>
    </source>
</evidence>
<evidence type="ECO:0000256" key="14">
    <source>
        <dbReference type="ARBA" id="ARBA00022989"/>
    </source>
</evidence>
<dbReference type="InterPro" id="IPR005467">
    <property type="entry name" value="His_kinase_dom"/>
</dbReference>
<dbReference type="CDD" id="cd00082">
    <property type="entry name" value="HisKA"/>
    <property type="match status" value="1"/>
</dbReference>
<dbReference type="CDD" id="cd00130">
    <property type="entry name" value="PAS"/>
    <property type="match status" value="1"/>
</dbReference>
<gene>
    <name evidence="20" type="ORF">SAMN05660831_02262</name>
</gene>
<dbReference type="EC" id="2.7.13.3" evidence="3"/>